<dbReference type="PROSITE" id="PS00922">
    <property type="entry name" value="TRANSGLYCOSYLASE"/>
    <property type="match status" value="1"/>
</dbReference>
<dbReference type="GO" id="GO:0042597">
    <property type="term" value="C:periplasmic space"/>
    <property type="evidence" value="ECO:0007669"/>
    <property type="project" value="InterPro"/>
</dbReference>
<keyword evidence="2" id="KW-0732">Signal</keyword>
<organism evidence="4 5">
    <name type="scientific">Aerosakkonema funiforme FACHB-1375</name>
    <dbReference type="NCBI Taxonomy" id="2949571"/>
    <lineage>
        <taxon>Bacteria</taxon>
        <taxon>Bacillati</taxon>
        <taxon>Cyanobacteriota</taxon>
        <taxon>Cyanophyceae</taxon>
        <taxon>Oscillatoriophycideae</taxon>
        <taxon>Aerosakkonematales</taxon>
        <taxon>Aerosakkonemataceae</taxon>
        <taxon>Aerosakkonema</taxon>
    </lineage>
</organism>
<dbReference type="Pfam" id="PF13174">
    <property type="entry name" value="TPR_6"/>
    <property type="match status" value="3"/>
</dbReference>
<dbReference type="AlphaFoldDB" id="A0A926ZEY6"/>
<evidence type="ECO:0000256" key="1">
    <source>
        <dbReference type="ARBA" id="ARBA00007734"/>
    </source>
</evidence>
<proteinExistence type="inferred from homology"/>
<dbReference type="Gene3D" id="1.25.40.10">
    <property type="entry name" value="Tetratricopeptide repeat domain"/>
    <property type="match status" value="2"/>
</dbReference>
<dbReference type="InterPro" id="IPR008258">
    <property type="entry name" value="Transglycosylase_SLT_dom_1"/>
</dbReference>
<evidence type="ECO:0000256" key="2">
    <source>
        <dbReference type="ARBA" id="ARBA00022729"/>
    </source>
</evidence>
<keyword evidence="5" id="KW-1185">Reference proteome</keyword>
<evidence type="ECO:0000313" key="5">
    <source>
        <dbReference type="Proteomes" id="UP000641646"/>
    </source>
</evidence>
<dbReference type="GO" id="GO:0016020">
    <property type="term" value="C:membrane"/>
    <property type="evidence" value="ECO:0007669"/>
    <property type="project" value="InterPro"/>
</dbReference>
<reference evidence="4" key="1">
    <citation type="journal article" date="2015" name="ISME J.">
        <title>Draft Genome Sequence of Streptomyces incarnatus NRRL8089, which Produces the Nucleoside Antibiotic Sinefungin.</title>
        <authorList>
            <person name="Oshima K."/>
            <person name="Hattori M."/>
            <person name="Shimizu H."/>
            <person name="Fukuda K."/>
            <person name="Nemoto M."/>
            <person name="Inagaki K."/>
            <person name="Tamura T."/>
        </authorList>
    </citation>
    <scope>NUCLEOTIDE SEQUENCE</scope>
    <source>
        <strain evidence="4">FACHB-1375</strain>
    </source>
</reference>
<comment type="caution">
    <text evidence="4">The sequence shown here is derived from an EMBL/GenBank/DDBJ whole genome shotgun (WGS) entry which is preliminary data.</text>
</comment>
<accession>A0A926ZEY6</accession>
<dbReference type="GO" id="GO:0004553">
    <property type="term" value="F:hydrolase activity, hydrolyzing O-glycosyl compounds"/>
    <property type="evidence" value="ECO:0007669"/>
    <property type="project" value="InterPro"/>
</dbReference>
<dbReference type="InterPro" id="IPR000189">
    <property type="entry name" value="Transglyc_AS"/>
</dbReference>
<dbReference type="GO" id="GO:0000270">
    <property type="term" value="P:peptidoglycan metabolic process"/>
    <property type="evidence" value="ECO:0007669"/>
    <property type="project" value="InterPro"/>
</dbReference>
<gene>
    <name evidence="4" type="ORF">H6G03_03955</name>
</gene>
<dbReference type="Proteomes" id="UP000641646">
    <property type="component" value="Unassembled WGS sequence"/>
</dbReference>
<dbReference type="InterPro" id="IPR011990">
    <property type="entry name" value="TPR-like_helical_dom_sf"/>
</dbReference>
<dbReference type="InterPro" id="IPR019734">
    <property type="entry name" value="TPR_rpt"/>
</dbReference>
<protein>
    <submittedName>
        <fullName evidence="4">Transglycosylase SLT domain-containing protein</fullName>
    </submittedName>
</protein>
<dbReference type="Pfam" id="PF01464">
    <property type="entry name" value="SLT"/>
    <property type="match status" value="1"/>
</dbReference>
<sequence>MQKVMKNPIPLAVGAGLSVLLIGSTLLLMRWSDGEQAAPEATEVQAELSSQSKEKPKSATLPLVTLSPTQRASELEKIASGGKSLDRHRARYVLASDLIQQYRGQKAIAWLAGLEQDYPLLAPHIIAKRAQAYEVSGDKAKANATWQEVLQKYPESPVAAEALFALGRTDPQYWDKAIASFPSHPRTAEIAWTRLKQNPDRLPLLRLLVKHDPDSKQINTVLETLQNKYAAQLKPEDWEAIAYIYWDRFDFDKAGQAYAKATRTPLNLYRAGRGRQLRGKRTEAVLAYQQLLKEFPEAKETGLAAVRLGQLLLSPAALPYLDMAINRFPEKAGEALLLKAKILDGTGSAKSASQARQLALSKYADSEAVAEYRWTVARGRAKVGDFLGAWQWAQPITKHNPDSEFAPKAAFWVGKWATRLGRQQDAKASFEYVLKNYPESYYAWRSAGILGLNVGTFNTVRDMMPQVVKAPEKPLLPAGSEAMKELYRLGQKRDARALWQTEFNNRVQPTVNEQFTDGVLRLGVGENIKGITQVEGVSWWRDTPEEKAEISTLKQDIAYWHALYPFPFWEYIEPWSQERKLNPLLVTALIRQESRFEPAIRSIAGALGLMQVMPSTGAWIAQATNVKSYALDNPNDNIKFGTWYLDHTHETYSNNSLFAVASYNAGPGNVSKWISQFGLSDPDEFVEAVPFPETQGYIKHVFENYWNYLRLYNPQMSEILSHYKRTKN</sequence>
<dbReference type="Gene3D" id="1.10.530.10">
    <property type="match status" value="1"/>
</dbReference>
<dbReference type="EMBL" id="JACJPW010000006">
    <property type="protein sequence ID" value="MBD2180275.1"/>
    <property type="molecule type" value="Genomic_DNA"/>
</dbReference>
<reference evidence="4" key="2">
    <citation type="submission" date="2020-08" db="EMBL/GenBank/DDBJ databases">
        <authorList>
            <person name="Chen M."/>
            <person name="Teng W."/>
            <person name="Zhao L."/>
            <person name="Hu C."/>
            <person name="Zhou Y."/>
            <person name="Han B."/>
            <person name="Song L."/>
            <person name="Shu W."/>
        </authorList>
    </citation>
    <scope>NUCLEOTIDE SEQUENCE</scope>
    <source>
        <strain evidence="4">FACHB-1375</strain>
    </source>
</reference>
<dbReference type="GO" id="GO:0008933">
    <property type="term" value="F:peptidoglycan lytic transglycosylase activity"/>
    <property type="evidence" value="ECO:0007669"/>
    <property type="project" value="InterPro"/>
</dbReference>
<dbReference type="SUPFAM" id="SSF48435">
    <property type="entry name" value="Bacterial muramidases"/>
    <property type="match status" value="1"/>
</dbReference>
<evidence type="ECO:0000313" key="4">
    <source>
        <dbReference type="EMBL" id="MBD2180275.1"/>
    </source>
</evidence>
<dbReference type="CDD" id="cd13401">
    <property type="entry name" value="Slt70-like"/>
    <property type="match status" value="1"/>
</dbReference>
<dbReference type="InterPro" id="IPR023346">
    <property type="entry name" value="Lysozyme-like_dom_sf"/>
</dbReference>
<dbReference type="PANTHER" id="PTHR37423">
    <property type="entry name" value="SOLUBLE LYTIC MUREIN TRANSGLYCOSYLASE-RELATED"/>
    <property type="match status" value="1"/>
</dbReference>
<comment type="similarity">
    <text evidence="1">Belongs to the transglycosylase Slt family.</text>
</comment>
<feature type="domain" description="Transglycosylase SLT" evidence="3">
    <location>
        <begin position="571"/>
        <end position="681"/>
    </location>
</feature>
<dbReference type="SUPFAM" id="SSF53955">
    <property type="entry name" value="Lysozyme-like"/>
    <property type="match status" value="1"/>
</dbReference>
<evidence type="ECO:0000259" key="3">
    <source>
        <dbReference type="Pfam" id="PF01464"/>
    </source>
</evidence>
<dbReference type="InterPro" id="IPR008939">
    <property type="entry name" value="Lytic_TGlycosylase_superhlx_U"/>
</dbReference>
<dbReference type="PANTHER" id="PTHR37423:SF5">
    <property type="entry name" value="SOLUBLE LYTIC MUREIN TRANSGLYCOSYLASE"/>
    <property type="match status" value="1"/>
</dbReference>
<name>A0A926ZEY6_9CYAN</name>